<dbReference type="FunCoup" id="G8JR00">
    <property type="interactions" value="111"/>
</dbReference>
<dbReference type="GO" id="GO:0005741">
    <property type="term" value="C:mitochondrial outer membrane"/>
    <property type="evidence" value="ECO:0007669"/>
    <property type="project" value="InterPro"/>
</dbReference>
<dbReference type="GO" id="GO:1990593">
    <property type="term" value="F:nascent polypeptide-associated complex binding"/>
    <property type="evidence" value="ECO:0007669"/>
    <property type="project" value="InterPro"/>
</dbReference>
<dbReference type="PANTHER" id="PTHR38402:SF1">
    <property type="entry name" value="MITOCHONDRIAL OUTER MEMBRANE PROTEIN OM14"/>
    <property type="match status" value="1"/>
</dbReference>
<dbReference type="OrthoDB" id="4034431at2759"/>
<dbReference type="InterPro" id="IPR039454">
    <property type="entry name" value="OM14"/>
</dbReference>
<dbReference type="GO" id="GO:0006626">
    <property type="term" value="P:protein targeting to mitochondrion"/>
    <property type="evidence" value="ECO:0007669"/>
    <property type="project" value="TreeGrafter"/>
</dbReference>
<keyword evidence="1" id="KW-0812">Transmembrane</keyword>
<dbReference type="EMBL" id="CP002499">
    <property type="protein sequence ID" value="AET38569.1"/>
    <property type="molecule type" value="Genomic_DNA"/>
</dbReference>
<dbReference type="KEGG" id="erc:Ecym_3057"/>
<proteinExistence type="predicted"/>
<keyword evidence="1" id="KW-1133">Transmembrane helix</keyword>
<gene>
    <name evidence="3" type="ordered locus">Ecym_3057</name>
</gene>
<evidence type="ECO:0000313" key="4">
    <source>
        <dbReference type="Proteomes" id="UP000006790"/>
    </source>
</evidence>
<dbReference type="Pfam" id="PF17304">
    <property type="entry name" value="OM14_C"/>
    <property type="match status" value="1"/>
</dbReference>
<name>G8JR00_ERECY</name>
<dbReference type="eggNOG" id="ENOG502S89U">
    <property type="taxonomic scope" value="Eukaryota"/>
</dbReference>
<evidence type="ECO:0000259" key="2">
    <source>
        <dbReference type="Pfam" id="PF17304"/>
    </source>
</evidence>
<feature type="transmembrane region" description="Helical" evidence="1">
    <location>
        <begin position="129"/>
        <end position="151"/>
    </location>
</feature>
<dbReference type="Proteomes" id="UP000006790">
    <property type="component" value="Chromosome 3"/>
</dbReference>
<organism evidence="3 4">
    <name type="scientific">Eremothecium cymbalariae (strain CBS 270.75 / DBVPG 7215 / KCTC 17166 / NRRL Y-17582)</name>
    <name type="common">Yeast</name>
    <dbReference type="NCBI Taxonomy" id="931890"/>
    <lineage>
        <taxon>Eukaryota</taxon>
        <taxon>Fungi</taxon>
        <taxon>Dikarya</taxon>
        <taxon>Ascomycota</taxon>
        <taxon>Saccharomycotina</taxon>
        <taxon>Saccharomycetes</taxon>
        <taxon>Saccharomycetales</taxon>
        <taxon>Saccharomycetaceae</taxon>
        <taxon>Eremothecium</taxon>
    </lineage>
</organism>
<dbReference type="HOGENOM" id="CLU_131065_0_0_1"/>
<dbReference type="AlphaFoldDB" id="G8JR00"/>
<keyword evidence="4" id="KW-1185">Reference proteome</keyword>
<sequence length="157" mass="17011">MADNKIDESIDKASNGAKDLIDKASEESKKLAKGAKKGLEKGENELTKWWGQLKDWVEGATSSVVNLTTDAASKTVEATKATVSRVMVELHNPVVAVNALLGTGALLAWLHGYAEHQRRYLKGKSDKAILATVGGITALVVADGFVSYKYYKQFDKK</sequence>
<feature type="domain" description="Mitochondrial outer membrane protein OM14 C-terminal" evidence="2">
    <location>
        <begin position="88"/>
        <end position="157"/>
    </location>
</feature>
<feature type="transmembrane region" description="Helical" evidence="1">
    <location>
        <begin position="90"/>
        <end position="109"/>
    </location>
</feature>
<evidence type="ECO:0000313" key="3">
    <source>
        <dbReference type="EMBL" id="AET38569.1"/>
    </source>
</evidence>
<dbReference type="InParanoid" id="G8JR00"/>
<protein>
    <recommendedName>
        <fullName evidence="2">Mitochondrial outer membrane protein OM14 C-terminal domain-containing protein</fullName>
    </recommendedName>
</protein>
<keyword evidence="1" id="KW-0472">Membrane</keyword>
<dbReference type="InterPro" id="IPR039453">
    <property type="entry name" value="OM14_C"/>
</dbReference>
<accession>G8JR00</accession>
<evidence type="ECO:0000256" key="1">
    <source>
        <dbReference type="SAM" id="Phobius"/>
    </source>
</evidence>
<dbReference type="STRING" id="931890.G8JR00"/>
<dbReference type="GeneID" id="11468613"/>
<reference evidence="4" key="1">
    <citation type="journal article" date="2012" name="G3 (Bethesda)">
        <title>Pichia sorbitophila, an interspecies yeast hybrid reveals early steps of genome resolution following polyploidization.</title>
        <authorList>
            <person name="Leh Louis V."/>
            <person name="Despons L."/>
            <person name="Friedrich A."/>
            <person name="Martin T."/>
            <person name="Durrens P."/>
            <person name="Casaregola S."/>
            <person name="Neuveglise C."/>
            <person name="Fairhead C."/>
            <person name="Marck C."/>
            <person name="Cruz J.A."/>
            <person name="Straub M.L."/>
            <person name="Kugler V."/>
            <person name="Sacerdot C."/>
            <person name="Uzunov Z."/>
            <person name="Thierry A."/>
            <person name="Weiss S."/>
            <person name="Bleykasten C."/>
            <person name="De Montigny J."/>
            <person name="Jacques N."/>
            <person name="Jung P."/>
            <person name="Lemaire M."/>
            <person name="Mallet S."/>
            <person name="Morel G."/>
            <person name="Richard G.F."/>
            <person name="Sarkar A."/>
            <person name="Savel G."/>
            <person name="Schacherer J."/>
            <person name="Seret M.L."/>
            <person name="Talla E."/>
            <person name="Samson G."/>
            <person name="Jubin C."/>
            <person name="Poulain J."/>
            <person name="Vacherie B."/>
            <person name="Barbe V."/>
            <person name="Pelletier E."/>
            <person name="Sherman D.J."/>
            <person name="Westhof E."/>
            <person name="Weissenbach J."/>
            <person name="Baret P.V."/>
            <person name="Wincker P."/>
            <person name="Gaillardin C."/>
            <person name="Dujon B."/>
            <person name="Souciet J.L."/>
        </authorList>
    </citation>
    <scope>NUCLEOTIDE SEQUENCE [LARGE SCALE GENOMIC DNA]</scope>
    <source>
        <strain evidence="4">CBS 270.75 / DBVPG 7215 / KCTC 17166 / NRRL Y-17582</strain>
    </source>
</reference>
<dbReference type="PANTHER" id="PTHR38402">
    <property type="entry name" value="MITOCHONDRIAL OUTER MEMBRANE PROTEIN OM14"/>
    <property type="match status" value="1"/>
</dbReference>
<dbReference type="RefSeq" id="XP_003645386.1">
    <property type="nucleotide sequence ID" value="XM_003645338.1"/>
</dbReference>
<dbReference type="OMA" id="YTERHRI"/>